<evidence type="ECO:0000313" key="1">
    <source>
        <dbReference type="EMBL" id="RFU30657.1"/>
    </source>
</evidence>
<name>A0A3E2HBG7_SCYLI</name>
<feature type="non-terminal residue" evidence="1">
    <location>
        <position position="410"/>
    </location>
</feature>
<dbReference type="AlphaFoldDB" id="A0A3E2HBG7"/>
<dbReference type="OrthoDB" id="1937642at2759"/>
<sequence length="410" mass="45335">MGPLPPTIRASPLTTSFREQWTNPSDVFNILLLLGGDIVGKALAQLAGSGLAPVAFSFGWVSYSLSALVSALGENNLMPNYTDCRCKVINGTTGHVIDNSSWIISRIVRDFHNWNHPETVKKTAEVLNARWKELQVKNPNANRPQRAGLVVTVYEPSREHSAGVPKRDFMYWGGILTVFLQLGIATIPCGLFDDWAILMITACGTCISFATGFLPQWKTEKWACRTESNDSYVLTKGNGAQHAIVILGNGYGLNLEDLAAGQANINLSANRLTQITLFGLCFLWLLLLVAASGLTTNTWFLLVVGALGILQNIFVVGGVRQPESFGIHLSYITVFGRTKVMKTLLDVEMEYPRLGRSMRDEYFPGGLYENEMKAWNQLEVRAKMDSNCKNSVIRLSGSSTWPLKRDRRIG</sequence>
<dbReference type="OMA" id="YEYWMPA"/>
<comment type="caution">
    <text evidence="1">The sequence shown here is derived from an EMBL/GenBank/DDBJ whole genome shotgun (WGS) entry which is preliminary data.</text>
</comment>
<proteinExistence type="predicted"/>
<feature type="non-terminal residue" evidence="1">
    <location>
        <position position="1"/>
    </location>
</feature>
<organism evidence="1 2">
    <name type="scientific">Scytalidium lignicola</name>
    <name type="common">Hyphomycete</name>
    <dbReference type="NCBI Taxonomy" id="5539"/>
    <lineage>
        <taxon>Eukaryota</taxon>
        <taxon>Fungi</taxon>
        <taxon>Dikarya</taxon>
        <taxon>Ascomycota</taxon>
        <taxon>Pezizomycotina</taxon>
        <taxon>Leotiomycetes</taxon>
        <taxon>Leotiomycetes incertae sedis</taxon>
        <taxon>Scytalidium</taxon>
    </lineage>
</organism>
<evidence type="ECO:0000313" key="2">
    <source>
        <dbReference type="Proteomes" id="UP000258309"/>
    </source>
</evidence>
<reference evidence="1 2" key="1">
    <citation type="submission" date="2018-05" db="EMBL/GenBank/DDBJ databases">
        <title>Draft genome sequence of Scytalidium lignicola DSM 105466, a ubiquitous saprotrophic fungus.</title>
        <authorList>
            <person name="Buettner E."/>
            <person name="Gebauer A.M."/>
            <person name="Hofrichter M."/>
            <person name="Liers C."/>
            <person name="Kellner H."/>
        </authorList>
    </citation>
    <scope>NUCLEOTIDE SEQUENCE [LARGE SCALE GENOMIC DNA]</scope>
    <source>
        <strain evidence="1 2">DSM 105466</strain>
    </source>
</reference>
<dbReference type="EMBL" id="NCSJ02000095">
    <property type="protein sequence ID" value="RFU30657.1"/>
    <property type="molecule type" value="Genomic_DNA"/>
</dbReference>
<keyword evidence="2" id="KW-1185">Reference proteome</keyword>
<gene>
    <name evidence="1" type="ORF">B7463_g5704</name>
</gene>
<protein>
    <submittedName>
        <fullName evidence="1">Uncharacterized protein</fullName>
    </submittedName>
</protein>
<accession>A0A3E2HBG7</accession>
<dbReference type="Proteomes" id="UP000258309">
    <property type="component" value="Unassembled WGS sequence"/>
</dbReference>
<dbReference type="STRING" id="5539.A0A3E2HBG7"/>